<comment type="caution">
    <text evidence="4">The sequence shown here is derived from an EMBL/GenBank/DDBJ whole genome shotgun (WGS) entry which is preliminary data.</text>
</comment>
<dbReference type="PANTHER" id="PTHR36306:SF1">
    <property type="entry name" value="ALPHA-AMYLASE-RELATED"/>
    <property type="match status" value="1"/>
</dbReference>
<dbReference type="InterPro" id="IPR011330">
    <property type="entry name" value="Glyco_hydro/deAcase_b/a-brl"/>
</dbReference>
<dbReference type="Gene3D" id="3.20.110.20">
    <property type="match status" value="1"/>
</dbReference>
<comment type="similarity">
    <text evidence="1">Belongs to the glycosyl hydrolase 57 family.</text>
</comment>
<evidence type="ECO:0000313" key="4">
    <source>
        <dbReference type="EMBL" id="PIR43236.1"/>
    </source>
</evidence>
<reference evidence="4 5" key="1">
    <citation type="submission" date="2017-09" db="EMBL/GenBank/DDBJ databases">
        <title>Depth-based differentiation of microbial function through sediment-hosted aquifers and enrichment of novel symbionts in the deep terrestrial subsurface.</title>
        <authorList>
            <person name="Probst A.J."/>
            <person name="Ladd B."/>
            <person name="Jarett J.K."/>
            <person name="Geller-Mcgrath D.E."/>
            <person name="Sieber C.M."/>
            <person name="Emerson J.B."/>
            <person name="Anantharaman K."/>
            <person name="Thomas B.C."/>
            <person name="Malmstrom R."/>
            <person name="Stieglmeier M."/>
            <person name="Klingl A."/>
            <person name="Woyke T."/>
            <person name="Ryan C.M."/>
            <person name="Banfield J.F."/>
        </authorList>
    </citation>
    <scope>NUCLEOTIDE SEQUENCE [LARGE SCALE GENOMIC DNA]</scope>
    <source>
        <strain evidence="4">CG10_big_fil_rev_8_21_14_0_10_32_10</strain>
    </source>
</reference>
<dbReference type="AlphaFoldDB" id="A0A2H0RA72"/>
<dbReference type="InterPro" id="IPR004300">
    <property type="entry name" value="Glyco_hydro_57_N"/>
</dbReference>
<accession>A0A2H0RA72</accession>
<evidence type="ECO:0000313" key="5">
    <source>
        <dbReference type="Proteomes" id="UP000230214"/>
    </source>
</evidence>
<dbReference type="GO" id="GO:0005975">
    <property type="term" value="P:carbohydrate metabolic process"/>
    <property type="evidence" value="ECO:0007669"/>
    <property type="project" value="InterPro"/>
</dbReference>
<dbReference type="PANTHER" id="PTHR36306">
    <property type="entry name" value="ALPHA-AMYLASE-RELATED-RELATED"/>
    <property type="match status" value="1"/>
</dbReference>
<dbReference type="GO" id="GO:0003824">
    <property type="term" value="F:catalytic activity"/>
    <property type="evidence" value="ECO:0007669"/>
    <property type="project" value="InterPro"/>
</dbReference>
<organism evidence="4 5">
    <name type="scientific">candidate division WWE3 bacterium CG10_big_fil_rev_8_21_14_0_10_32_10</name>
    <dbReference type="NCBI Taxonomy" id="1975090"/>
    <lineage>
        <taxon>Bacteria</taxon>
        <taxon>Katanobacteria</taxon>
    </lineage>
</organism>
<dbReference type="Pfam" id="PF03065">
    <property type="entry name" value="Glyco_hydro_57"/>
    <property type="match status" value="1"/>
</dbReference>
<evidence type="ECO:0000256" key="2">
    <source>
        <dbReference type="ARBA" id="ARBA00023277"/>
    </source>
</evidence>
<dbReference type="CDD" id="cd10795">
    <property type="entry name" value="GH57N_MJA1_like"/>
    <property type="match status" value="1"/>
</dbReference>
<feature type="domain" description="Glycoside hydrolase family 57 N-terminal" evidence="3">
    <location>
        <begin position="6"/>
        <end position="288"/>
    </location>
</feature>
<dbReference type="InterPro" id="IPR052046">
    <property type="entry name" value="GH57_Enzymes"/>
</dbReference>
<evidence type="ECO:0000256" key="1">
    <source>
        <dbReference type="ARBA" id="ARBA00006821"/>
    </source>
</evidence>
<dbReference type="EMBL" id="PCXU01000031">
    <property type="protein sequence ID" value="PIR43236.1"/>
    <property type="molecule type" value="Genomic_DNA"/>
</dbReference>
<keyword evidence="2" id="KW-0119">Carbohydrate metabolism</keyword>
<gene>
    <name evidence="4" type="ORF">COV24_03740</name>
</gene>
<proteinExistence type="inferred from homology"/>
<protein>
    <submittedName>
        <fullName evidence="4">Alpha-amylase</fullName>
    </submittedName>
</protein>
<dbReference type="Proteomes" id="UP000230214">
    <property type="component" value="Unassembled WGS sequence"/>
</dbReference>
<evidence type="ECO:0000259" key="3">
    <source>
        <dbReference type="Pfam" id="PF03065"/>
    </source>
</evidence>
<sequence length="394" mass="46810">MKKLCLYLHVHQPHRLRKYRIFDIGNNSNYFDEEINEQVFDKVSYKSYLPLNNILLNLLNRHDQFKVNLSITGVLLEQAEKYNTNVLDSFISLTNTNKTEILAETYYHSLASLYSPQEFARQVDLHKNKIFKIFGQKPKYFRNTELIYSNYIASMVEEMGFKGIIAEGTEKILHWRSPNYLYKTNTNKGINLMLKNYKLSDDIAWRFSNKGWVEHPLSSEKYLHWLDNTPGETINLFMDYETFGEHQWEDTGIFNFFEHFVSKAIERGYEFINFKDIEKTLEPKEKIDCPFVISWADIERDTSAWTENSMQQDTLKKIYDMENIVLSSGNDKLIETWRKLQISDHFYYMCTKWFNDGDAHAYFSHYKSPYEAYNNFNNTFIDLKQSIMPAGVLL</sequence>
<name>A0A2H0RA72_UNCKA</name>
<dbReference type="SUPFAM" id="SSF88713">
    <property type="entry name" value="Glycoside hydrolase/deacetylase"/>
    <property type="match status" value="1"/>
</dbReference>